<feature type="domain" description="L,D-TPase catalytic" evidence="8">
    <location>
        <begin position="234"/>
        <end position="353"/>
    </location>
</feature>
<dbReference type="Gene3D" id="2.40.440.10">
    <property type="entry name" value="L,D-transpeptidase catalytic domain-like"/>
    <property type="match status" value="1"/>
</dbReference>
<evidence type="ECO:0000256" key="2">
    <source>
        <dbReference type="ARBA" id="ARBA00022679"/>
    </source>
</evidence>
<dbReference type="GO" id="GO:0008360">
    <property type="term" value="P:regulation of cell shape"/>
    <property type="evidence" value="ECO:0007669"/>
    <property type="project" value="UniProtKB-UniRule"/>
</dbReference>
<evidence type="ECO:0000313" key="10">
    <source>
        <dbReference type="Proteomes" id="UP000050509"/>
    </source>
</evidence>
<evidence type="ECO:0000256" key="1">
    <source>
        <dbReference type="ARBA" id="ARBA00004752"/>
    </source>
</evidence>
<evidence type="ECO:0000256" key="3">
    <source>
        <dbReference type="ARBA" id="ARBA00022960"/>
    </source>
</evidence>
<dbReference type="InterPro" id="IPR005490">
    <property type="entry name" value="LD_TPept_cat_dom"/>
</dbReference>
<dbReference type="PATRIC" id="fig|186479.3.peg.3640"/>
<keyword evidence="5 6" id="KW-0961">Cell wall biogenesis/degradation</keyword>
<keyword evidence="2" id="KW-0808">Transferase</keyword>
<feature type="active site" description="Nucleophile" evidence="6">
    <location>
        <position position="329"/>
    </location>
</feature>
<dbReference type="InterPro" id="IPR050979">
    <property type="entry name" value="LD-transpeptidase"/>
</dbReference>
<evidence type="ECO:0000259" key="8">
    <source>
        <dbReference type="PROSITE" id="PS52029"/>
    </source>
</evidence>
<sequence length="354" mass="40029">MATAQAAQAQYRRSTDPAATDPSQLPLVPPVFFPQTGHHLSNRAGFLDFWRANGQVVIFGYPVTEEIIENGRVVQYFERARFEFHPELMGTVNQVQLGLLGREILADREVAGVPDPQNGARYFPETQHTLSGEFRGYWERRDSVNIFGYPISEEIEEDGRIIQYFERARLEYHPDDMAPFYRVMEQANGISLNTLHEVVVSDLGRQVARLRGIKTAPVAPLVGAREWSPALWNRRIEVSLSEQWLTAYEDDLVVYRAPVATGRDGFNTPTGSFAIYDKLPVQTMTGSASGESWFVPDVPWVQYVVGGVALHGTYWHNQFGTGYRLSHGCINLSMDDAEWLYRWADIGTPVEVRA</sequence>
<keyword evidence="10" id="KW-1185">Reference proteome</keyword>
<dbReference type="InterPro" id="IPR038063">
    <property type="entry name" value="Transpep_catalytic_dom"/>
</dbReference>
<evidence type="ECO:0000256" key="7">
    <source>
        <dbReference type="SAM" id="MobiDB-lite"/>
    </source>
</evidence>
<dbReference type="GO" id="GO:0005576">
    <property type="term" value="C:extracellular region"/>
    <property type="evidence" value="ECO:0007669"/>
    <property type="project" value="TreeGrafter"/>
</dbReference>
<evidence type="ECO:0000256" key="4">
    <source>
        <dbReference type="ARBA" id="ARBA00022984"/>
    </source>
</evidence>
<dbReference type="UniPathway" id="UPA00219"/>
<comment type="pathway">
    <text evidence="1 6">Cell wall biogenesis; peptidoglycan biosynthesis.</text>
</comment>
<comment type="caution">
    <text evidence="9">The sequence shown here is derived from an EMBL/GenBank/DDBJ whole genome shotgun (WGS) entry which is preliminary data.</text>
</comment>
<evidence type="ECO:0000256" key="5">
    <source>
        <dbReference type="ARBA" id="ARBA00023316"/>
    </source>
</evidence>
<feature type="compositionally biased region" description="Low complexity" evidence="7">
    <location>
        <begin position="1"/>
        <end position="10"/>
    </location>
</feature>
<dbReference type="PANTHER" id="PTHR30582">
    <property type="entry name" value="L,D-TRANSPEPTIDASE"/>
    <property type="match status" value="1"/>
</dbReference>
<keyword evidence="4 6" id="KW-0573">Peptidoglycan synthesis</keyword>
<accession>A0A0P9DBA1</accession>
<keyword evidence="3 6" id="KW-0133">Cell shape</keyword>
<dbReference type="PROSITE" id="PS52029">
    <property type="entry name" value="LD_TPASE"/>
    <property type="match status" value="1"/>
</dbReference>
<organism evidence="9 10">
    <name type="scientific">Kouleothrix aurantiaca</name>
    <dbReference type="NCBI Taxonomy" id="186479"/>
    <lineage>
        <taxon>Bacteria</taxon>
        <taxon>Bacillati</taxon>
        <taxon>Chloroflexota</taxon>
        <taxon>Chloroflexia</taxon>
        <taxon>Chloroflexales</taxon>
        <taxon>Roseiflexineae</taxon>
        <taxon>Roseiflexaceae</taxon>
        <taxon>Kouleothrix</taxon>
    </lineage>
</organism>
<dbReference type="EMBL" id="LJCR01000002">
    <property type="protein sequence ID" value="KPV55019.1"/>
    <property type="molecule type" value="Genomic_DNA"/>
</dbReference>
<dbReference type="GO" id="GO:0016740">
    <property type="term" value="F:transferase activity"/>
    <property type="evidence" value="ECO:0007669"/>
    <property type="project" value="UniProtKB-KW"/>
</dbReference>
<reference evidence="9 10" key="1">
    <citation type="submission" date="2015-09" db="EMBL/GenBank/DDBJ databases">
        <title>Draft genome sequence of Kouleothrix aurantiaca JCM 19913.</title>
        <authorList>
            <person name="Hemp J."/>
        </authorList>
    </citation>
    <scope>NUCLEOTIDE SEQUENCE [LARGE SCALE GENOMIC DNA]</scope>
    <source>
        <strain evidence="9 10">COM-B</strain>
    </source>
</reference>
<dbReference type="GO" id="GO:0018104">
    <property type="term" value="P:peptidoglycan-protein cross-linking"/>
    <property type="evidence" value="ECO:0007669"/>
    <property type="project" value="TreeGrafter"/>
</dbReference>
<dbReference type="CDD" id="cd16913">
    <property type="entry name" value="YkuD_like"/>
    <property type="match status" value="1"/>
</dbReference>
<dbReference type="SUPFAM" id="SSF141523">
    <property type="entry name" value="L,D-transpeptidase catalytic domain-like"/>
    <property type="match status" value="1"/>
</dbReference>
<proteinExistence type="predicted"/>
<gene>
    <name evidence="9" type="ORF">SE17_00260</name>
</gene>
<dbReference type="Proteomes" id="UP000050509">
    <property type="component" value="Unassembled WGS sequence"/>
</dbReference>
<dbReference type="FunFam" id="2.40.440.10:FF:000015">
    <property type="entry name" value="ErfK/YbiS/YcfS/YnhG family protein"/>
    <property type="match status" value="1"/>
</dbReference>
<evidence type="ECO:0000256" key="6">
    <source>
        <dbReference type="PROSITE-ProRule" id="PRU01373"/>
    </source>
</evidence>
<protein>
    <recommendedName>
        <fullName evidence="8">L,D-TPase catalytic domain-containing protein</fullName>
    </recommendedName>
</protein>
<dbReference type="Pfam" id="PF03734">
    <property type="entry name" value="YkuD"/>
    <property type="match status" value="1"/>
</dbReference>
<feature type="region of interest" description="Disordered" evidence="7">
    <location>
        <begin position="1"/>
        <end position="26"/>
    </location>
</feature>
<dbReference type="GO" id="GO:0071972">
    <property type="term" value="F:peptidoglycan L,D-transpeptidase activity"/>
    <property type="evidence" value="ECO:0007669"/>
    <property type="project" value="TreeGrafter"/>
</dbReference>
<dbReference type="GO" id="GO:0071555">
    <property type="term" value="P:cell wall organization"/>
    <property type="evidence" value="ECO:0007669"/>
    <property type="project" value="UniProtKB-UniRule"/>
</dbReference>
<name>A0A0P9DBA1_9CHLR</name>
<dbReference type="AlphaFoldDB" id="A0A0P9DBA1"/>
<feature type="active site" description="Proton donor/acceptor" evidence="6">
    <location>
        <position position="311"/>
    </location>
</feature>
<dbReference type="PANTHER" id="PTHR30582:SF2">
    <property type="entry name" value="L,D-TRANSPEPTIDASE YCIB-RELATED"/>
    <property type="match status" value="1"/>
</dbReference>
<evidence type="ECO:0000313" key="9">
    <source>
        <dbReference type="EMBL" id="KPV55019.1"/>
    </source>
</evidence>